<dbReference type="EMBL" id="DSOK01000280">
    <property type="protein sequence ID" value="HEN15755.1"/>
    <property type="molecule type" value="Genomic_DNA"/>
</dbReference>
<comment type="caution">
    <text evidence="3">The sequence shown here is derived from an EMBL/GenBank/DDBJ whole genome shotgun (WGS) entry which is preliminary data.</text>
</comment>
<proteinExistence type="predicted"/>
<evidence type="ECO:0000256" key="2">
    <source>
        <dbReference type="SAM" id="SignalP"/>
    </source>
</evidence>
<evidence type="ECO:0000313" key="3">
    <source>
        <dbReference type="EMBL" id="HEN15755.1"/>
    </source>
</evidence>
<feature type="chain" id="PRO_5028123011" evidence="2">
    <location>
        <begin position="21"/>
        <end position="202"/>
    </location>
</feature>
<dbReference type="PROSITE" id="PS51257">
    <property type="entry name" value="PROKAR_LIPOPROTEIN"/>
    <property type="match status" value="1"/>
</dbReference>
<feature type="compositionally biased region" description="Low complexity" evidence="1">
    <location>
        <begin position="173"/>
        <end position="185"/>
    </location>
</feature>
<evidence type="ECO:0000256" key="1">
    <source>
        <dbReference type="SAM" id="MobiDB-lite"/>
    </source>
</evidence>
<reference evidence="3" key="1">
    <citation type="journal article" date="2020" name="mSystems">
        <title>Genome- and Community-Level Interaction Insights into Carbon Utilization and Element Cycling Functions of Hydrothermarchaeota in Hydrothermal Sediment.</title>
        <authorList>
            <person name="Zhou Z."/>
            <person name="Liu Y."/>
            <person name="Xu W."/>
            <person name="Pan J."/>
            <person name="Luo Z.H."/>
            <person name="Li M."/>
        </authorList>
    </citation>
    <scope>NUCLEOTIDE SEQUENCE [LARGE SCALE GENOMIC DNA]</scope>
    <source>
        <strain evidence="3">SpSt-339</strain>
    </source>
</reference>
<dbReference type="AlphaFoldDB" id="A0A7C2P679"/>
<organism evidence="3">
    <name type="scientific">Schlesneria paludicola</name>
    <dbReference type="NCBI Taxonomy" id="360056"/>
    <lineage>
        <taxon>Bacteria</taxon>
        <taxon>Pseudomonadati</taxon>
        <taxon>Planctomycetota</taxon>
        <taxon>Planctomycetia</taxon>
        <taxon>Planctomycetales</taxon>
        <taxon>Planctomycetaceae</taxon>
        <taxon>Schlesneria</taxon>
    </lineage>
</organism>
<sequence length="202" mass="20249">MKLFTGLCASLLLVVSSVGCCCMSSCVSSCDPCGRELCGGGGRSSSCCGVGGCGLGSCLSRLFHPKCHKCHSMYAGYGWDAYAGCGDYSVGCDCGVPMDSGCACGQPHGMPGTMIPAAPPAQAAPAPVPGADPMSARPATRQPAVLQAATTAPRSTPQQVSYEEFQRLPGVVTSGPTSPAPASAPLMVPPVAGQPTNWSGTK</sequence>
<name>A0A7C2P679_9PLAN</name>
<accession>A0A7C2P679</accession>
<feature type="signal peptide" evidence="2">
    <location>
        <begin position="1"/>
        <end position="20"/>
    </location>
</feature>
<keyword evidence="2" id="KW-0732">Signal</keyword>
<feature type="region of interest" description="Disordered" evidence="1">
    <location>
        <begin position="170"/>
        <end position="202"/>
    </location>
</feature>
<protein>
    <submittedName>
        <fullName evidence="3">Uncharacterized protein</fullName>
    </submittedName>
</protein>
<gene>
    <name evidence="3" type="ORF">ENQ76_09850</name>
</gene>